<proteinExistence type="predicted"/>
<dbReference type="Pfam" id="PF03413">
    <property type="entry name" value="PepSY"/>
    <property type="match status" value="1"/>
</dbReference>
<gene>
    <name evidence="3" type="ORF">JJB11_21765</name>
</gene>
<dbReference type="Gene3D" id="3.10.450.40">
    <property type="match status" value="1"/>
</dbReference>
<sequence>MNKAVLALAALSSLALTQAFAGEPSEAALISHAKVSKAAATQTALSRVPGAQVKSAEIEREHGRLVWSFDLAHTGKAGITEIQVSAITGKIVSEQHESGAHEAAEAAAEARGK</sequence>
<reference evidence="3" key="1">
    <citation type="journal article" date="2012" name="J. Microbiol. Biotechnol.">
        <title>Ramlibacter ginsenosidimutans sp. nov., with ginsenoside-converting activity.</title>
        <authorList>
            <person name="Wang L."/>
            <person name="An D.S."/>
            <person name="Kim S.G."/>
            <person name="Jin F.X."/>
            <person name="Kim S.C."/>
            <person name="Lee S.T."/>
            <person name="Im W.T."/>
        </authorList>
    </citation>
    <scope>NUCLEOTIDE SEQUENCE</scope>
    <source>
        <strain evidence="3">KACC 17527</strain>
    </source>
</reference>
<keyword evidence="1" id="KW-0732">Signal</keyword>
<organism evidence="3 4">
    <name type="scientific">Ramlibacter ginsenosidimutans</name>
    <dbReference type="NCBI Taxonomy" id="502333"/>
    <lineage>
        <taxon>Bacteria</taxon>
        <taxon>Pseudomonadati</taxon>
        <taxon>Pseudomonadota</taxon>
        <taxon>Betaproteobacteria</taxon>
        <taxon>Burkholderiales</taxon>
        <taxon>Comamonadaceae</taxon>
        <taxon>Ramlibacter</taxon>
    </lineage>
</organism>
<dbReference type="AlphaFoldDB" id="A0A934WPV6"/>
<comment type="caution">
    <text evidence="3">The sequence shown here is derived from an EMBL/GenBank/DDBJ whole genome shotgun (WGS) entry which is preliminary data.</text>
</comment>
<keyword evidence="4" id="KW-1185">Reference proteome</keyword>
<evidence type="ECO:0000313" key="3">
    <source>
        <dbReference type="EMBL" id="MBK6008735.1"/>
    </source>
</evidence>
<evidence type="ECO:0000256" key="1">
    <source>
        <dbReference type="SAM" id="SignalP"/>
    </source>
</evidence>
<feature type="signal peptide" evidence="1">
    <location>
        <begin position="1"/>
        <end position="21"/>
    </location>
</feature>
<feature type="domain" description="PepSY" evidence="2">
    <location>
        <begin position="34"/>
        <end position="93"/>
    </location>
</feature>
<protein>
    <submittedName>
        <fullName evidence="3">PepSY domain-containing protein</fullName>
    </submittedName>
</protein>
<dbReference type="Proteomes" id="UP000630528">
    <property type="component" value="Unassembled WGS sequence"/>
</dbReference>
<dbReference type="EMBL" id="JAEPWM010000011">
    <property type="protein sequence ID" value="MBK6008735.1"/>
    <property type="molecule type" value="Genomic_DNA"/>
</dbReference>
<name>A0A934WPV6_9BURK</name>
<reference evidence="3" key="2">
    <citation type="submission" date="2021-01" db="EMBL/GenBank/DDBJ databases">
        <authorList>
            <person name="Kang M."/>
        </authorList>
    </citation>
    <scope>NUCLEOTIDE SEQUENCE</scope>
    <source>
        <strain evidence="3">KACC 17527</strain>
    </source>
</reference>
<feature type="chain" id="PRO_5037300338" evidence="1">
    <location>
        <begin position="22"/>
        <end position="113"/>
    </location>
</feature>
<dbReference type="RefSeq" id="WP_201176536.1">
    <property type="nucleotide sequence ID" value="NZ_JAEPWM010000011.1"/>
</dbReference>
<evidence type="ECO:0000313" key="4">
    <source>
        <dbReference type="Proteomes" id="UP000630528"/>
    </source>
</evidence>
<dbReference type="InterPro" id="IPR025711">
    <property type="entry name" value="PepSY"/>
</dbReference>
<evidence type="ECO:0000259" key="2">
    <source>
        <dbReference type="Pfam" id="PF03413"/>
    </source>
</evidence>
<accession>A0A934WPV6</accession>